<dbReference type="PANTHER" id="PTHR36838">
    <property type="entry name" value="AUXIN EFFLUX CARRIER FAMILY PROTEIN"/>
    <property type="match status" value="1"/>
</dbReference>
<accession>A0A4Q9DQ33</accession>
<name>A0A4Q9DQ33_9BACL</name>
<comment type="caution">
    <text evidence="9">The sequence shown here is derived from an EMBL/GenBank/DDBJ whole genome shotgun (WGS) entry which is preliminary data.</text>
</comment>
<feature type="transmembrane region" description="Helical" evidence="8">
    <location>
        <begin position="12"/>
        <end position="33"/>
    </location>
</feature>
<keyword evidence="4" id="KW-1003">Cell membrane</keyword>
<evidence type="ECO:0000256" key="8">
    <source>
        <dbReference type="SAM" id="Phobius"/>
    </source>
</evidence>
<dbReference type="RefSeq" id="WP_131014737.1">
    <property type="nucleotide sequence ID" value="NZ_SIRE01000012.1"/>
</dbReference>
<feature type="transmembrane region" description="Helical" evidence="8">
    <location>
        <begin position="179"/>
        <end position="200"/>
    </location>
</feature>
<feature type="transmembrane region" description="Helical" evidence="8">
    <location>
        <begin position="206"/>
        <end position="227"/>
    </location>
</feature>
<evidence type="ECO:0000256" key="2">
    <source>
        <dbReference type="ARBA" id="ARBA00010145"/>
    </source>
</evidence>
<feature type="transmembrane region" description="Helical" evidence="8">
    <location>
        <begin position="111"/>
        <end position="132"/>
    </location>
</feature>
<organism evidence="9 10">
    <name type="scientific">Paenibacillus thalictri</name>
    <dbReference type="NCBI Taxonomy" id="2527873"/>
    <lineage>
        <taxon>Bacteria</taxon>
        <taxon>Bacillati</taxon>
        <taxon>Bacillota</taxon>
        <taxon>Bacilli</taxon>
        <taxon>Bacillales</taxon>
        <taxon>Paenibacillaceae</taxon>
        <taxon>Paenibacillus</taxon>
    </lineage>
</organism>
<evidence type="ECO:0000256" key="1">
    <source>
        <dbReference type="ARBA" id="ARBA00004651"/>
    </source>
</evidence>
<keyword evidence="7 8" id="KW-0472">Membrane</keyword>
<feature type="transmembrane region" description="Helical" evidence="8">
    <location>
        <begin position="45"/>
        <end position="66"/>
    </location>
</feature>
<dbReference type="GO" id="GO:0055085">
    <property type="term" value="P:transmembrane transport"/>
    <property type="evidence" value="ECO:0007669"/>
    <property type="project" value="InterPro"/>
</dbReference>
<dbReference type="PANTHER" id="PTHR36838:SF1">
    <property type="entry name" value="SLR1864 PROTEIN"/>
    <property type="match status" value="1"/>
</dbReference>
<protein>
    <submittedName>
        <fullName evidence="9">AEC family transporter</fullName>
    </submittedName>
</protein>
<reference evidence="9 10" key="1">
    <citation type="submission" date="2019-02" db="EMBL/GenBank/DDBJ databases">
        <title>Paenibacillus sp. nov., isolated from surface-sterilized tissue of Thalictrum simplex L.</title>
        <authorList>
            <person name="Tuo L."/>
        </authorList>
    </citation>
    <scope>NUCLEOTIDE SEQUENCE [LARGE SCALE GENOMIC DNA]</scope>
    <source>
        <strain evidence="9 10">N2SHLJ1</strain>
    </source>
</reference>
<keyword evidence="5 8" id="KW-0812">Transmembrane</keyword>
<evidence type="ECO:0000256" key="5">
    <source>
        <dbReference type="ARBA" id="ARBA00022692"/>
    </source>
</evidence>
<evidence type="ECO:0000256" key="3">
    <source>
        <dbReference type="ARBA" id="ARBA00022448"/>
    </source>
</evidence>
<evidence type="ECO:0000256" key="7">
    <source>
        <dbReference type="ARBA" id="ARBA00023136"/>
    </source>
</evidence>
<evidence type="ECO:0000313" key="10">
    <source>
        <dbReference type="Proteomes" id="UP000293142"/>
    </source>
</evidence>
<dbReference type="GO" id="GO:0005886">
    <property type="term" value="C:plasma membrane"/>
    <property type="evidence" value="ECO:0007669"/>
    <property type="project" value="UniProtKB-SubCell"/>
</dbReference>
<dbReference type="InterPro" id="IPR004776">
    <property type="entry name" value="Mem_transp_PIN-like"/>
</dbReference>
<feature type="transmembrane region" description="Helical" evidence="8">
    <location>
        <begin position="72"/>
        <end position="99"/>
    </location>
</feature>
<dbReference type="EMBL" id="SIRE01000012">
    <property type="protein sequence ID" value="TBL77346.1"/>
    <property type="molecule type" value="Genomic_DNA"/>
</dbReference>
<feature type="transmembrane region" description="Helical" evidence="8">
    <location>
        <begin position="138"/>
        <end position="159"/>
    </location>
</feature>
<evidence type="ECO:0000256" key="6">
    <source>
        <dbReference type="ARBA" id="ARBA00022989"/>
    </source>
</evidence>
<feature type="transmembrane region" description="Helical" evidence="8">
    <location>
        <begin position="299"/>
        <end position="321"/>
    </location>
</feature>
<dbReference type="InterPro" id="IPR038770">
    <property type="entry name" value="Na+/solute_symporter_sf"/>
</dbReference>
<dbReference type="Gene3D" id="1.20.1530.20">
    <property type="match status" value="2"/>
</dbReference>
<evidence type="ECO:0000313" key="9">
    <source>
        <dbReference type="EMBL" id="TBL77346.1"/>
    </source>
</evidence>
<dbReference type="AlphaFoldDB" id="A0A4Q9DQ33"/>
<dbReference type="Pfam" id="PF03547">
    <property type="entry name" value="Mem_trans"/>
    <property type="match status" value="1"/>
</dbReference>
<comment type="similarity">
    <text evidence="2">Belongs to the auxin efflux carrier (TC 2.A.69) family.</text>
</comment>
<sequence>MTLNGLPSGAIGQTLISLIGSLAVMTIVGVILSRFISSRDEVKKVFTTLIVNIAMPGLIFSSLTSLPFDVHLLWQMLLVFLLSLLFHGTGMVLGWTFSLPFGLRRQKQKELAVLSGLGNTGFIGIPLCALLFGPEGALLAAVYDAGLDVVLWSYVAAVLKRKEEAGAKIRGRRNFKALLNAPLLAIIAGLLVAACGWTPPEVVGRTALTLGGMTVPLAMLYIGLMLAQLFRTKPKVQWRLLPLPAVVKLAICPLLAWGVLQLIPIAPATARVVLLQSAMPTMTLASIIFAKYGADEQLAAVVTILSTVMSVITLPLLLFLIL</sequence>
<keyword evidence="3" id="KW-0813">Transport</keyword>
<dbReference type="Proteomes" id="UP000293142">
    <property type="component" value="Unassembled WGS sequence"/>
</dbReference>
<evidence type="ECO:0000256" key="4">
    <source>
        <dbReference type="ARBA" id="ARBA00022475"/>
    </source>
</evidence>
<proteinExistence type="inferred from homology"/>
<keyword evidence="6 8" id="KW-1133">Transmembrane helix</keyword>
<feature type="transmembrane region" description="Helical" evidence="8">
    <location>
        <begin position="239"/>
        <end position="260"/>
    </location>
</feature>
<keyword evidence="10" id="KW-1185">Reference proteome</keyword>
<dbReference type="OrthoDB" id="401182at2"/>
<comment type="subcellular location">
    <subcellularLocation>
        <location evidence="1">Cell membrane</location>
        <topology evidence="1">Multi-pass membrane protein</topology>
    </subcellularLocation>
</comment>
<gene>
    <name evidence="9" type="ORF">EYB31_17870</name>
</gene>